<keyword evidence="4" id="KW-0460">Magnesium</keyword>
<organism evidence="5 6">
    <name type="scientific">Halorientalis brevis</name>
    <dbReference type="NCBI Taxonomy" id="1126241"/>
    <lineage>
        <taxon>Archaea</taxon>
        <taxon>Methanobacteriati</taxon>
        <taxon>Methanobacteriota</taxon>
        <taxon>Stenosarchaea group</taxon>
        <taxon>Halobacteria</taxon>
        <taxon>Halobacteriales</taxon>
        <taxon>Haloarculaceae</taxon>
        <taxon>Halorientalis</taxon>
    </lineage>
</organism>
<keyword evidence="3 4" id="KW-0378">Hydrolase</keyword>
<dbReference type="Pfam" id="PF02358">
    <property type="entry name" value="Trehalose_PPase"/>
    <property type="match status" value="1"/>
</dbReference>
<dbReference type="EMBL" id="JBHUDJ010000011">
    <property type="protein sequence ID" value="MFD1588378.1"/>
    <property type="molecule type" value="Genomic_DNA"/>
</dbReference>
<dbReference type="PANTHER" id="PTHR43768:SF3">
    <property type="entry name" value="TREHALOSE 6-PHOSPHATE PHOSPHATASE"/>
    <property type="match status" value="1"/>
</dbReference>
<keyword evidence="4" id="KW-0479">Metal-binding</keyword>
<comment type="catalytic activity">
    <reaction evidence="4">
        <text>alpha,alpha-trehalose 6-phosphate + H2O = alpha,alpha-trehalose + phosphate</text>
        <dbReference type="Rhea" id="RHEA:23420"/>
        <dbReference type="ChEBI" id="CHEBI:15377"/>
        <dbReference type="ChEBI" id="CHEBI:16551"/>
        <dbReference type="ChEBI" id="CHEBI:43474"/>
        <dbReference type="ChEBI" id="CHEBI:58429"/>
        <dbReference type="EC" id="3.1.3.12"/>
    </reaction>
</comment>
<dbReference type="GO" id="GO:0046872">
    <property type="term" value="F:metal ion binding"/>
    <property type="evidence" value="ECO:0007669"/>
    <property type="project" value="UniProtKB-KW"/>
</dbReference>
<dbReference type="PANTHER" id="PTHR43768">
    <property type="entry name" value="TREHALOSE 6-PHOSPHATE PHOSPHATASE"/>
    <property type="match status" value="1"/>
</dbReference>
<dbReference type="EC" id="3.1.3.12" evidence="4"/>
<dbReference type="InterPro" id="IPR036412">
    <property type="entry name" value="HAD-like_sf"/>
</dbReference>
<dbReference type="InterPro" id="IPR044651">
    <property type="entry name" value="OTSB-like"/>
</dbReference>
<sequence length="285" mass="31063">MHPSTPMLVSEAKPTLRARLEQSDGLLLCLDFDGTLAPIADSPTTPTITPANERALQTLRARTQVRLAIISGRELSDLVSRVGIPQIAYAGNHGLELADGHGVTVHPVAERQAPSIQRAATILETRTASIPGATVENKGLSLTLHYRQVPPARVPDVERAVESLVHGPPGQSGDGVMGQFRIVPGKQSIEIRPAVDWDKGKAVTELQRRVPDDWLTAYVGDDTTDEDAFEVLGPGDLDVFVGTDETTATYRIPAQREVASFLRWMGRIQETRVTGTRNRTSRTRR</sequence>
<name>A0ABD6CF01_9EURY</name>
<evidence type="ECO:0000256" key="2">
    <source>
        <dbReference type="ARBA" id="ARBA00008770"/>
    </source>
</evidence>
<dbReference type="RefSeq" id="WP_247381425.1">
    <property type="nucleotide sequence ID" value="NZ_JALLGV010000010.1"/>
</dbReference>
<comment type="pathway">
    <text evidence="1 4">Glycan biosynthesis; trehalose biosynthesis.</text>
</comment>
<accession>A0ABD6CF01</accession>
<dbReference type="InterPro" id="IPR003337">
    <property type="entry name" value="Trehalose_PPase"/>
</dbReference>
<comment type="cofactor">
    <cofactor evidence="4">
        <name>Mg(2+)</name>
        <dbReference type="ChEBI" id="CHEBI:18420"/>
    </cofactor>
</comment>
<proteinExistence type="inferred from homology"/>
<dbReference type="Gene3D" id="3.30.70.1020">
    <property type="entry name" value="Trehalose-6-phosphate phosphatase related protein, domain 2"/>
    <property type="match status" value="1"/>
</dbReference>
<dbReference type="NCBIfam" id="TIGR01484">
    <property type="entry name" value="HAD-SF-IIB"/>
    <property type="match status" value="1"/>
</dbReference>
<dbReference type="Gene3D" id="3.40.50.1000">
    <property type="entry name" value="HAD superfamily/HAD-like"/>
    <property type="match status" value="1"/>
</dbReference>
<evidence type="ECO:0000313" key="5">
    <source>
        <dbReference type="EMBL" id="MFD1588378.1"/>
    </source>
</evidence>
<evidence type="ECO:0000256" key="4">
    <source>
        <dbReference type="RuleBase" id="RU361117"/>
    </source>
</evidence>
<protein>
    <recommendedName>
        <fullName evidence="4">Trehalose 6-phosphate phosphatase</fullName>
        <ecNumber evidence="4">3.1.3.12</ecNumber>
    </recommendedName>
</protein>
<dbReference type="GO" id="GO:0004805">
    <property type="term" value="F:trehalose-phosphatase activity"/>
    <property type="evidence" value="ECO:0007669"/>
    <property type="project" value="UniProtKB-EC"/>
</dbReference>
<dbReference type="NCBIfam" id="TIGR00685">
    <property type="entry name" value="T6PP"/>
    <property type="match status" value="1"/>
</dbReference>
<comment type="caution">
    <text evidence="5">The sequence shown here is derived from an EMBL/GenBank/DDBJ whole genome shotgun (WGS) entry which is preliminary data.</text>
</comment>
<dbReference type="SUPFAM" id="SSF56784">
    <property type="entry name" value="HAD-like"/>
    <property type="match status" value="1"/>
</dbReference>
<reference evidence="5 6" key="1">
    <citation type="journal article" date="2019" name="Int. J. Syst. Evol. Microbiol.">
        <title>The Global Catalogue of Microorganisms (GCM) 10K type strain sequencing project: providing services to taxonomists for standard genome sequencing and annotation.</title>
        <authorList>
            <consortium name="The Broad Institute Genomics Platform"/>
            <consortium name="The Broad Institute Genome Sequencing Center for Infectious Disease"/>
            <person name="Wu L."/>
            <person name="Ma J."/>
        </authorList>
    </citation>
    <scope>NUCLEOTIDE SEQUENCE [LARGE SCALE GENOMIC DNA]</scope>
    <source>
        <strain evidence="5 6">CGMCC 1.12125</strain>
    </source>
</reference>
<keyword evidence="6" id="KW-1185">Reference proteome</keyword>
<evidence type="ECO:0000256" key="3">
    <source>
        <dbReference type="ARBA" id="ARBA00022801"/>
    </source>
</evidence>
<comment type="function">
    <text evidence="4">Removes the phosphate from trehalose 6-phosphate to produce free trehalose.</text>
</comment>
<dbReference type="Proteomes" id="UP001597119">
    <property type="component" value="Unassembled WGS sequence"/>
</dbReference>
<evidence type="ECO:0000256" key="1">
    <source>
        <dbReference type="ARBA" id="ARBA00005199"/>
    </source>
</evidence>
<dbReference type="AlphaFoldDB" id="A0ABD6CF01"/>
<dbReference type="InterPro" id="IPR023214">
    <property type="entry name" value="HAD_sf"/>
</dbReference>
<dbReference type="CDD" id="cd01627">
    <property type="entry name" value="HAD_TPP"/>
    <property type="match status" value="1"/>
</dbReference>
<comment type="similarity">
    <text evidence="2 4">Belongs to the trehalose phosphatase family.</text>
</comment>
<gene>
    <name evidence="5" type="primary">otsB</name>
    <name evidence="5" type="ORF">ACFR9U_15455</name>
</gene>
<dbReference type="InterPro" id="IPR006379">
    <property type="entry name" value="HAD-SF_hydro_IIB"/>
</dbReference>
<evidence type="ECO:0000313" key="6">
    <source>
        <dbReference type="Proteomes" id="UP001597119"/>
    </source>
</evidence>